<evidence type="ECO:0000256" key="2">
    <source>
        <dbReference type="ARBA" id="ARBA00023326"/>
    </source>
</evidence>
<evidence type="ECO:0000256" key="3">
    <source>
        <dbReference type="SAM" id="MobiDB-lite"/>
    </source>
</evidence>
<keyword evidence="2" id="KW-0624">Polysaccharide degradation</keyword>
<evidence type="ECO:0000313" key="6">
    <source>
        <dbReference type="Proteomes" id="UP001157069"/>
    </source>
</evidence>
<proteinExistence type="predicted"/>
<feature type="domain" description="Fibronectin type-III" evidence="4">
    <location>
        <begin position="100"/>
        <end position="188"/>
    </location>
</feature>
<evidence type="ECO:0000256" key="1">
    <source>
        <dbReference type="ARBA" id="ARBA00023295"/>
    </source>
</evidence>
<keyword evidence="1" id="KW-0326">Glycosidase</keyword>
<feature type="region of interest" description="Disordered" evidence="3">
    <location>
        <begin position="237"/>
        <end position="264"/>
    </location>
</feature>
<dbReference type="Gene3D" id="2.60.40.10">
    <property type="entry name" value="Immunoglobulins"/>
    <property type="match status" value="1"/>
</dbReference>
<gene>
    <name evidence="5" type="ORF">GCM10025869_22550</name>
</gene>
<organism evidence="5 6">
    <name type="scientific">Homoserinibacter gongjuensis</name>
    <dbReference type="NCBI Taxonomy" id="1162968"/>
    <lineage>
        <taxon>Bacteria</taxon>
        <taxon>Bacillati</taxon>
        <taxon>Actinomycetota</taxon>
        <taxon>Actinomycetes</taxon>
        <taxon>Micrococcales</taxon>
        <taxon>Microbacteriaceae</taxon>
        <taxon>Homoserinibacter</taxon>
    </lineage>
</organism>
<name>A0ABQ6JW58_9MICO</name>
<reference evidence="6" key="1">
    <citation type="journal article" date="2019" name="Int. J. Syst. Evol. Microbiol.">
        <title>The Global Catalogue of Microorganisms (GCM) 10K type strain sequencing project: providing services to taxonomists for standard genome sequencing and annotation.</title>
        <authorList>
            <consortium name="The Broad Institute Genomics Platform"/>
            <consortium name="The Broad Institute Genome Sequencing Center for Infectious Disease"/>
            <person name="Wu L."/>
            <person name="Ma J."/>
        </authorList>
    </citation>
    <scope>NUCLEOTIDE SEQUENCE [LARGE SCALE GENOMIC DNA]</scope>
    <source>
        <strain evidence="6">NBRC 108755</strain>
    </source>
</reference>
<dbReference type="InterPro" id="IPR036116">
    <property type="entry name" value="FN3_sf"/>
</dbReference>
<evidence type="ECO:0000313" key="5">
    <source>
        <dbReference type="EMBL" id="GMA91726.1"/>
    </source>
</evidence>
<keyword evidence="6" id="KW-1185">Reference proteome</keyword>
<comment type="caution">
    <text evidence="5">The sequence shown here is derived from an EMBL/GenBank/DDBJ whole genome shotgun (WGS) entry which is preliminary data.</text>
</comment>
<accession>A0ABQ6JW58</accession>
<dbReference type="SUPFAM" id="SSF49265">
    <property type="entry name" value="Fibronectin type III"/>
    <property type="match status" value="1"/>
</dbReference>
<dbReference type="InterPro" id="IPR003961">
    <property type="entry name" value="FN3_dom"/>
</dbReference>
<dbReference type="Pfam" id="PF00041">
    <property type="entry name" value="fn3"/>
    <property type="match status" value="1"/>
</dbReference>
<dbReference type="PROSITE" id="PS50853">
    <property type="entry name" value="FN3"/>
    <property type="match status" value="1"/>
</dbReference>
<dbReference type="EMBL" id="BSVA01000001">
    <property type="protein sequence ID" value="GMA91726.1"/>
    <property type="molecule type" value="Genomic_DNA"/>
</dbReference>
<keyword evidence="1" id="KW-0378">Hydrolase</keyword>
<keyword evidence="2" id="KW-0119">Carbohydrate metabolism</keyword>
<sequence>MADSYETQRGDGAVVASPLVNDSNPYAATGEPLTIVGATVQNTGEPAGVTFTADTVRVTPNPALKSGTIVVVYTIQDATEDPDREVSGTITVVVSDVPDAPQKPTVPAQGDEGTVQLGFQAPASNGKEITAYEVRSNPSVATPANCAPPSCLITGLTNGTSYQFSVRAINEHGPGAWSVWSNAVIPYGTPGTPSSVALAYGDQWTGSSDSGALNGSWSSVNANGGSVTFHWQLLRGGARSRASRAPPPERRRARSRVSARGRTR</sequence>
<dbReference type="SMART" id="SM00060">
    <property type="entry name" value="FN3"/>
    <property type="match status" value="1"/>
</dbReference>
<feature type="compositionally biased region" description="Basic residues" evidence="3">
    <location>
        <begin position="251"/>
        <end position="264"/>
    </location>
</feature>
<dbReference type="CDD" id="cd00063">
    <property type="entry name" value="FN3"/>
    <property type="match status" value="1"/>
</dbReference>
<protein>
    <recommendedName>
        <fullName evidence="4">Fibronectin type-III domain-containing protein</fullName>
    </recommendedName>
</protein>
<dbReference type="RefSeq" id="WP_284300198.1">
    <property type="nucleotide sequence ID" value="NZ_BSVA01000001.1"/>
</dbReference>
<dbReference type="Proteomes" id="UP001157069">
    <property type="component" value="Unassembled WGS sequence"/>
</dbReference>
<dbReference type="InterPro" id="IPR013783">
    <property type="entry name" value="Ig-like_fold"/>
</dbReference>
<evidence type="ECO:0000259" key="4">
    <source>
        <dbReference type="PROSITE" id="PS50853"/>
    </source>
</evidence>